<comment type="catalytic activity">
    <reaction evidence="1 7">
        <text>[(1-&gt;4)-alpha-D-glucosyl](n) + ADP-alpha-D-glucose = [(1-&gt;4)-alpha-D-glucosyl](n+1) + ADP + H(+)</text>
        <dbReference type="Rhea" id="RHEA:18189"/>
        <dbReference type="Rhea" id="RHEA-COMP:9584"/>
        <dbReference type="Rhea" id="RHEA-COMP:9587"/>
        <dbReference type="ChEBI" id="CHEBI:15378"/>
        <dbReference type="ChEBI" id="CHEBI:15444"/>
        <dbReference type="ChEBI" id="CHEBI:57498"/>
        <dbReference type="ChEBI" id="CHEBI:456216"/>
        <dbReference type="EC" id="2.4.1.21"/>
    </reaction>
</comment>
<feature type="domain" description="Starch synthase catalytic" evidence="9">
    <location>
        <begin position="3"/>
        <end position="234"/>
    </location>
</feature>
<organism evidence="10 11">
    <name type="scientific">Gracilibacillus salinarum</name>
    <dbReference type="NCBI Taxonomy" id="2932255"/>
    <lineage>
        <taxon>Bacteria</taxon>
        <taxon>Bacillati</taxon>
        <taxon>Bacillota</taxon>
        <taxon>Bacilli</taxon>
        <taxon>Bacillales</taxon>
        <taxon>Bacillaceae</taxon>
        <taxon>Gracilibacillus</taxon>
    </lineage>
</organism>
<evidence type="ECO:0000256" key="3">
    <source>
        <dbReference type="ARBA" id="ARBA00010281"/>
    </source>
</evidence>
<dbReference type="Pfam" id="PF00534">
    <property type="entry name" value="Glycos_transf_1"/>
    <property type="match status" value="1"/>
</dbReference>
<reference evidence="10 11" key="1">
    <citation type="submission" date="2022-04" db="EMBL/GenBank/DDBJ databases">
        <title>Gracilibacillus sp. isolated from saltern.</title>
        <authorList>
            <person name="Won M."/>
            <person name="Lee C.-M."/>
            <person name="Woen H.-Y."/>
            <person name="Kwon S.-W."/>
        </authorList>
    </citation>
    <scope>NUCLEOTIDE SEQUENCE [LARGE SCALE GENOMIC DNA]</scope>
    <source>
        <strain evidence="10 11">SSPM10-3</strain>
    </source>
</reference>
<dbReference type="CDD" id="cd03791">
    <property type="entry name" value="GT5_Glycogen_synthase_DULL1-like"/>
    <property type="match status" value="1"/>
</dbReference>
<dbReference type="InterPro" id="IPR013534">
    <property type="entry name" value="Starch_synth_cat_dom"/>
</dbReference>
<dbReference type="EC" id="2.4.1.21" evidence="7"/>
<comment type="pathway">
    <text evidence="7">Glycan biosynthesis; glycogen biosynthesis.</text>
</comment>
<comment type="function">
    <text evidence="2 7">Synthesizes alpha-1,4-glucan chains using ADP-glucose.</text>
</comment>
<evidence type="ECO:0000256" key="7">
    <source>
        <dbReference type="HAMAP-Rule" id="MF_00484"/>
    </source>
</evidence>
<protein>
    <recommendedName>
        <fullName evidence="7">Glycogen synthase</fullName>
        <ecNumber evidence="7">2.4.1.21</ecNumber>
    </recommendedName>
    <alternativeName>
        <fullName evidence="7">Starch [bacterial glycogen] synthase</fullName>
    </alternativeName>
</protein>
<dbReference type="PANTHER" id="PTHR45825:SF11">
    <property type="entry name" value="ALPHA AMYLASE DOMAIN-CONTAINING PROTEIN"/>
    <property type="match status" value="1"/>
</dbReference>
<dbReference type="HAMAP" id="MF_00484">
    <property type="entry name" value="Glycogen_synth"/>
    <property type="match status" value="1"/>
</dbReference>
<dbReference type="Proteomes" id="UP000831537">
    <property type="component" value="Chromosome"/>
</dbReference>
<evidence type="ECO:0000313" key="11">
    <source>
        <dbReference type="Proteomes" id="UP000831537"/>
    </source>
</evidence>
<sequence length="477" mass="55036">MTRVLFVASEASPFVKTGGLADVIGSLPQALNKRNDVQVRVVLPLYQETLDKWEDTIKEFLSFTVDVGWRHHHVKVYQLFHQDTHYYFIHNDYYFSRHQIYGYDDDGERFIFFCQAVCAMLSKLEDFPVDILHAHDWQAALSIAFSKIQYPDWQLQTVYTIHNLKYQGIMQKYAFSDLFNLAPDHIAGFEWNGLLNCMKAGLFHADKITTVSPTYAEEIKTHYFGEGLHSILNERHQDVSGILNGIDIEEYNPMTDSALVCPYDHAGNSKRSNKKALQQQLGLPVNADIPLYVMVSRLVEQKGFHLVQRIIDEFLTEDVQFIILGTGDHEFEDYFYHAACRNHSKLVTYLGFSESLARQIYASSDFFVMPSLFEPCGLSQLIALQYRSVPIVRETGGLKDTVQAYNEHNLSGNGFSFPNYNAHDLLHVLRYSLQIYHDETQWKALHHNIDKSSFNWQQSADAYVQLYHSLIKSQKGE</sequence>
<feature type="domain" description="Glycosyl transferase family 1" evidence="8">
    <location>
        <begin position="287"/>
        <end position="434"/>
    </location>
</feature>
<keyword evidence="11" id="KW-1185">Reference proteome</keyword>
<evidence type="ECO:0000256" key="6">
    <source>
        <dbReference type="ARBA" id="ARBA00023056"/>
    </source>
</evidence>
<dbReference type="InterPro" id="IPR011835">
    <property type="entry name" value="GS/SS"/>
</dbReference>
<feature type="binding site" evidence="7">
    <location>
        <position position="16"/>
    </location>
    <ligand>
        <name>ADP-alpha-D-glucose</name>
        <dbReference type="ChEBI" id="CHEBI:57498"/>
    </ligand>
</feature>
<gene>
    <name evidence="7" type="primary">glgA</name>
    <name evidence="10" type="ORF">MUN87_04660</name>
</gene>
<accession>A0ABY4GPW7</accession>
<proteinExistence type="inferred from homology"/>
<evidence type="ECO:0000259" key="8">
    <source>
        <dbReference type="Pfam" id="PF00534"/>
    </source>
</evidence>
<dbReference type="EMBL" id="CP095071">
    <property type="protein sequence ID" value="UOQ86193.1"/>
    <property type="molecule type" value="Genomic_DNA"/>
</dbReference>
<evidence type="ECO:0000313" key="10">
    <source>
        <dbReference type="EMBL" id="UOQ86193.1"/>
    </source>
</evidence>
<name>A0ABY4GPW7_9BACI</name>
<dbReference type="Pfam" id="PF08323">
    <property type="entry name" value="Glyco_transf_5"/>
    <property type="match status" value="1"/>
</dbReference>
<dbReference type="NCBIfam" id="TIGR02095">
    <property type="entry name" value="glgA"/>
    <property type="match status" value="1"/>
</dbReference>
<evidence type="ECO:0000256" key="2">
    <source>
        <dbReference type="ARBA" id="ARBA00002764"/>
    </source>
</evidence>
<evidence type="ECO:0000259" key="9">
    <source>
        <dbReference type="Pfam" id="PF08323"/>
    </source>
</evidence>
<evidence type="ECO:0000256" key="1">
    <source>
        <dbReference type="ARBA" id="ARBA00001478"/>
    </source>
</evidence>
<dbReference type="SUPFAM" id="SSF53756">
    <property type="entry name" value="UDP-Glycosyltransferase/glycogen phosphorylase"/>
    <property type="match status" value="1"/>
</dbReference>
<comment type="similarity">
    <text evidence="3 7">Belongs to the glycosyltransferase 1 family. Bacterial/plant glycogen synthase subfamily.</text>
</comment>
<dbReference type="Gene3D" id="3.40.50.2000">
    <property type="entry name" value="Glycogen Phosphorylase B"/>
    <property type="match status" value="2"/>
</dbReference>
<dbReference type="PANTHER" id="PTHR45825">
    <property type="entry name" value="GRANULE-BOUND STARCH SYNTHASE 1, CHLOROPLASTIC/AMYLOPLASTIC"/>
    <property type="match status" value="1"/>
</dbReference>
<keyword evidence="4 7" id="KW-0328">Glycosyltransferase</keyword>
<keyword evidence="6 7" id="KW-0320">Glycogen biosynthesis</keyword>
<dbReference type="InterPro" id="IPR001296">
    <property type="entry name" value="Glyco_trans_1"/>
</dbReference>
<dbReference type="RefSeq" id="WP_244746514.1">
    <property type="nucleotide sequence ID" value="NZ_CP095071.1"/>
</dbReference>
<evidence type="ECO:0000256" key="4">
    <source>
        <dbReference type="ARBA" id="ARBA00022676"/>
    </source>
</evidence>
<keyword evidence="5 7" id="KW-0808">Transferase</keyword>
<evidence type="ECO:0000256" key="5">
    <source>
        <dbReference type="ARBA" id="ARBA00022679"/>
    </source>
</evidence>